<dbReference type="PRINTS" id="PR00981">
    <property type="entry name" value="TRNASYNTHSER"/>
</dbReference>
<name>A0A1F7H1G7_9BACT</name>
<comment type="catalytic activity">
    <reaction evidence="12">
        <text>tRNA(Sec) + L-serine + ATP = L-seryl-tRNA(Sec) + AMP + diphosphate + H(+)</text>
        <dbReference type="Rhea" id="RHEA:42580"/>
        <dbReference type="Rhea" id="RHEA-COMP:9742"/>
        <dbReference type="Rhea" id="RHEA-COMP:10128"/>
        <dbReference type="ChEBI" id="CHEBI:15378"/>
        <dbReference type="ChEBI" id="CHEBI:30616"/>
        <dbReference type="ChEBI" id="CHEBI:33019"/>
        <dbReference type="ChEBI" id="CHEBI:33384"/>
        <dbReference type="ChEBI" id="CHEBI:78442"/>
        <dbReference type="ChEBI" id="CHEBI:78533"/>
        <dbReference type="ChEBI" id="CHEBI:456215"/>
        <dbReference type="EC" id="6.1.1.11"/>
    </reaction>
</comment>
<feature type="domain" description="Aminoacyl-transfer RNA synthetases class-II family profile" evidence="18">
    <location>
        <begin position="176"/>
        <end position="401"/>
    </location>
</feature>
<dbReference type="PIRSF" id="PIRSF001529">
    <property type="entry name" value="Ser-tRNA-synth_IIa"/>
    <property type="match status" value="1"/>
</dbReference>
<dbReference type="PANTHER" id="PTHR43697:SF1">
    <property type="entry name" value="SERINE--TRNA LIGASE"/>
    <property type="match status" value="1"/>
</dbReference>
<protein>
    <recommendedName>
        <fullName evidence="11 14">Serine--tRNA ligase</fullName>
        <ecNumber evidence="4 14">6.1.1.11</ecNumber>
    </recommendedName>
</protein>
<keyword evidence="6 19" id="KW-0436">Ligase</keyword>
<evidence type="ECO:0000256" key="16">
    <source>
        <dbReference type="PIRSR" id="PIRSR001529-2"/>
    </source>
</evidence>
<keyword evidence="17" id="KW-0175">Coiled coil</keyword>
<feature type="binding site" evidence="15">
    <location>
        <position position="221"/>
    </location>
    <ligand>
        <name>L-serine</name>
        <dbReference type="ChEBI" id="CHEBI:33384"/>
    </ligand>
</feature>
<evidence type="ECO:0000256" key="12">
    <source>
        <dbReference type="ARBA" id="ARBA00047929"/>
    </source>
</evidence>
<keyword evidence="7" id="KW-0547">Nucleotide-binding</keyword>
<gene>
    <name evidence="19" type="ORF">A3C25_03160</name>
</gene>
<accession>A0A1F7H1G7</accession>
<feature type="site" description="Important for serine binding" evidence="15">
    <location>
        <position position="376"/>
    </location>
</feature>
<evidence type="ECO:0000256" key="7">
    <source>
        <dbReference type="ARBA" id="ARBA00022741"/>
    </source>
</evidence>
<dbReference type="InterPro" id="IPR002317">
    <property type="entry name" value="Ser-tRNA-ligase_type_1"/>
</dbReference>
<feature type="binding site" evidence="16">
    <location>
        <begin position="341"/>
        <end position="344"/>
    </location>
    <ligand>
        <name>ATP</name>
        <dbReference type="ChEBI" id="CHEBI:30616"/>
    </ligand>
</feature>
<dbReference type="GO" id="GO:0006434">
    <property type="term" value="P:seryl-tRNA aminoacylation"/>
    <property type="evidence" value="ECO:0007669"/>
    <property type="project" value="UniProtKB-UniRule"/>
</dbReference>
<proteinExistence type="inferred from homology"/>
<dbReference type="InterPro" id="IPR045864">
    <property type="entry name" value="aa-tRNA-synth_II/BPL/LPL"/>
</dbReference>
<dbReference type="InterPro" id="IPR006195">
    <property type="entry name" value="aa-tRNA-synth_II"/>
</dbReference>
<sequence length="417" mass="47829">MLSIGYIRQNKQKVIEAAKNKNREVDIEKIIKLDDQRLVLIHQTQSLREERNKLAKEKITEAIKTKGRELKNNLKKLEDQLTVINQQLNELLSYVPNVPLDEVPIGKDASGNKEIKKWGTIPKFDFQPKSHIELGKLLDLTDLERGAKIAGFRGYFLKNELALLHFALIFYVFNKLVKKGYTPIIAPAVIKGFTLFGSGQFPWGEQDVYKLNDDDAYLAGTAEQPVTAYYSGEILNEKDLPKKFVAFSPCFRKEAGAYGKDTKGLYRLHEFWKVEQVIIGKNDVDEARKLHEELQKNSEEILQDLELPYRVLLMCTGEMGEPHIKKYDTETWMPSRNAYGETMSNSIMGDFQTRRLNIKYHKNDGKTEFCFSLNNTALASPRILIAILENYQQKDGSVLVPKVLQPMVGFNQIKPRL</sequence>
<evidence type="ECO:0000256" key="6">
    <source>
        <dbReference type="ARBA" id="ARBA00022598"/>
    </source>
</evidence>
<dbReference type="GO" id="GO:0004828">
    <property type="term" value="F:serine-tRNA ligase activity"/>
    <property type="evidence" value="ECO:0007669"/>
    <property type="project" value="UniProtKB-UniRule"/>
</dbReference>
<dbReference type="EC" id="6.1.1.11" evidence="4 14"/>
<dbReference type="CDD" id="cd00770">
    <property type="entry name" value="SerRS_core"/>
    <property type="match status" value="1"/>
</dbReference>
<feature type="binding site" evidence="15">
    <location>
        <position position="252"/>
    </location>
    <ligand>
        <name>L-serine</name>
        <dbReference type="ChEBI" id="CHEBI:33384"/>
    </ligand>
</feature>
<comment type="subcellular location">
    <subcellularLocation>
        <location evidence="1">Cytoplasm</location>
    </subcellularLocation>
</comment>
<evidence type="ECO:0000256" key="4">
    <source>
        <dbReference type="ARBA" id="ARBA00012840"/>
    </source>
</evidence>
<keyword evidence="8 16" id="KW-0067">ATP-binding</keyword>
<organism evidence="19 20">
    <name type="scientific">Candidatus Roizmanbacteria bacterium RIFCSPHIGHO2_02_FULL_38_11</name>
    <dbReference type="NCBI Taxonomy" id="1802039"/>
    <lineage>
        <taxon>Bacteria</taxon>
        <taxon>Candidatus Roizmaniibacteriota</taxon>
    </lineage>
</organism>
<dbReference type="Gene3D" id="3.30.930.10">
    <property type="entry name" value="Bira Bifunctional Protein, Domain 2"/>
    <property type="match status" value="1"/>
</dbReference>
<dbReference type="Pfam" id="PF02403">
    <property type="entry name" value="Seryl_tRNA_N"/>
    <property type="match status" value="1"/>
</dbReference>
<evidence type="ECO:0000256" key="17">
    <source>
        <dbReference type="SAM" id="Coils"/>
    </source>
</evidence>
<evidence type="ECO:0000256" key="14">
    <source>
        <dbReference type="NCBIfam" id="TIGR00414"/>
    </source>
</evidence>
<dbReference type="EMBL" id="MFZO01000019">
    <property type="protein sequence ID" value="OGK25031.1"/>
    <property type="molecule type" value="Genomic_DNA"/>
</dbReference>
<evidence type="ECO:0000256" key="15">
    <source>
        <dbReference type="PIRSR" id="PIRSR001529-1"/>
    </source>
</evidence>
<evidence type="ECO:0000256" key="2">
    <source>
        <dbReference type="ARBA" id="ARBA00005045"/>
    </source>
</evidence>
<comment type="similarity">
    <text evidence="3">Belongs to the class-II aminoacyl-tRNA synthetase family. Type-1 seryl-tRNA synthetase subfamily.</text>
</comment>
<feature type="coiled-coil region" evidence="17">
    <location>
        <begin position="60"/>
        <end position="94"/>
    </location>
</feature>
<dbReference type="Pfam" id="PF00587">
    <property type="entry name" value="tRNA-synt_2b"/>
    <property type="match status" value="1"/>
</dbReference>
<dbReference type="NCBIfam" id="TIGR00414">
    <property type="entry name" value="serS"/>
    <property type="match status" value="1"/>
</dbReference>
<dbReference type="InterPro" id="IPR033729">
    <property type="entry name" value="SerRS_core"/>
</dbReference>
<evidence type="ECO:0000256" key="10">
    <source>
        <dbReference type="ARBA" id="ARBA00023146"/>
    </source>
</evidence>
<keyword evidence="9" id="KW-0648">Protein biosynthesis</keyword>
<dbReference type="GO" id="GO:0005737">
    <property type="term" value="C:cytoplasm"/>
    <property type="evidence" value="ECO:0007669"/>
    <property type="project" value="UniProtKB-SubCell"/>
</dbReference>
<evidence type="ECO:0000256" key="8">
    <source>
        <dbReference type="ARBA" id="ARBA00022840"/>
    </source>
</evidence>
<dbReference type="PANTHER" id="PTHR43697">
    <property type="entry name" value="SERYL-TRNA SYNTHETASE"/>
    <property type="match status" value="1"/>
</dbReference>
<feature type="binding site" evidence="15">
    <location>
        <position position="275"/>
    </location>
    <ligand>
        <name>L-serine</name>
        <dbReference type="ChEBI" id="CHEBI:33384"/>
    </ligand>
</feature>
<dbReference type="SUPFAM" id="SSF46589">
    <property type="entry name" value="tRNA-binding arm"/>
    <property type="match status" value="1"/>
</dbReference>
<dbReference type="Proteomes" id="UP000177913">
    <property type="component" value="Unassembled WGS sequence"/>
</dbReference>
<dbReference type="PROSITE" id="PS50862">
    <property type="entry name" value="AA_TRNA_LIGASE_II"/>
    <property type="match status" value="1"/>
</dbReference>
<dbReference type="SUPFAM" id="SSF55681">
    <property type="entry name" value="Class II aaRS and biotin synthetases"/>
    <property type="match status" value="1"/>
</dbReference>
<dbReference type="GO" id="GO:0005524">
    <property type="term" value="F:ATP binding"/>
    <property type="evidence" value="ECO:0007669"/>
    <property type="project" value="UniProtKB-KW"/>
</dbReference>
<dbReference type="InterPro" id="IPR010978">
    <property type="entry name" value="tRNA-bd_arm"/>
</dbReference>
<keyword evidence="5" id="KW-0963">Cytoplasm</keyword>
<dbReference type="InterPro" id="IPR015866">
    <property type="entry name" value="Ser-tRNA-synth_1_N"/>
</dbReference>
<dbReference type="InterPro" id="IPR002314">
    <property type="entry name" value="aa-tRNA-synt_IIb"/>
</dbReference>
<evidence type="ECO:0000313" key="19">
    <source>
        <dbReference type="EMBL" id="OGK25031.1"/>
    </source>
</evidence>
<dbReference type="Gene3D" id="1.10.287.40">
    <property type="entry name" value="Serine-tRNA synthetase, tRNA binding domain"/>
    <property type="match status" value="1"/>
</dbReference>
<evidence type="ECO:0000313" key="20">
    <source>
        <dbReference type="Proteomes" id="UP000177913"/>
    </source>
</evidence>
<feature type="binding site" evidence="16">
    <location>
        <begin position="252"/>
        <end position="254"/>
    </location>
    <ligand>
        <name>ATP</name>
        <dbReference type="ChEBI" id="CHEBI:30616"/>
    </ligand>
</feature>
<evidence type="ECO:0000256" key="1">
    <source>
        <dbReference type="ARBA" id="ARBA00004496"/>
    </source>
</evidence>
<evidence type="ECO:0000256" key="9">
    <source>
        <dbReference type="ARBA" id="ARBA00022917"/>
    </source>
</evidence>
<dbReference type="InterPro" id="IPR042103">
    <property type="entry name" value="SerRS_1_N_sf"/>
</dbReference>
<comment type="pathway">
    <text evidence="2">Aminoacyl-tRNA biosynthesis; selenocysteinyl-tRNA(Sec) biosynthesis; L-seryl-tRNA(Sec) from L-serine and tRNA(Sec): step 1/1.</text>
</comment>
<reference evidence="19 20" key="1">
    <citation type="journal article" date="2016" name="Nat. Commun.">
        <title>Thousands of microbial genomes shed light on interconnected biogeochemical processes in an aquifer system.</title>
        <authorList>
            <person name="Anantharaman K."/>
            <person name="Brown C.T."/>
            <person name="Hug L.A."/>
            <person name="Sharon I."/>
            <person name="Castelle C.J."/>
            <person name="Probst A.J."/>
            <person name="Thomas B.C."/>
            <person name="Singh A."/>
            <person name="Wilkins M.J."/>
            <person name="Karaoz U."/>
            <person name="Brodie E.L."/>
            <person name="Williams K.H."/>
            <person name="Hubbard S.S."/>
            <person name="Banfield J.F."/>
        </authorList>
    </citation>
    <scope>NUCLEOTIDE SEQUENCE [LARGE SCALE GENOMIC DNA]</scope>
</reference>
<evidence type="ECO:0000259" key="18">
    <source>
        <dbReference type="PROSITE" id="PS50862"/>
    </source>
</evidence>
<evidence type="ECO:0000256" key="11">
    <source>
        <dbReference type="ARBA" id="ARBA00039158"/>
    </source>
</evidence>
<evidence type="ECO:0000256" key="3">
    <source>
        <dbReference type="ARBA" id="ARBA00010728"/>
    </source>
</evidence>
<evidence type="ECO:0000256" key="13">
    <source>
        <dbReference type="ARBA" id="ARBA00048823"/>
    </source>
</evidence>
<feature type="binding site" evidence="15">
    <location>
        <position position="374"/>
    </location>
    <ligand>
        <name>L-serine</name>
        <dbReference type="ChEBI" id="CHEBI:33384"/>
    </ligand>
</feature>
<keyword evidence="10" id="KW-0030">Aminoacyl-tRNA synthetase</keyword>
<comment type="catalytic activity">
    <reaction evidence="13">
        <text>tRNA(Ser) + L-serine + ATP = L-seryl-tRNA(Ser) + AMP + diphosphate + H(+)</text>
        <dbReference type="Rhea" id="RHEA:12292"/>
        <dbReference type="Rhea" id="RHEA-COMP:9669"/>
        <dbReference type="Rhea" id="RHEA-COMP:9703"/>
        <dbReference type="ChEBI" id="CHEBI:15378"/>
        <dbReference type="ChEBI" id="CHEBI:30616"/>
        <dbReference type="ChEBI" id="CHEBI:33019"/>
        <dbReference type="ChEBI" id="CHEBI:33384"/>
        <dbReference type="ChEBI" id="CHEBI:78442"/>
        <dbReference type="ChEBI" id="CHEBI:78533"/>
        <dbReference type="ChEBI" id="CHEBI:456215"/>
        <dbReference type="EC" id="6.1.1.11"/>
    </reaction>
</comment>
<comment type="caution">
    <text evidence="19">The sequence shown here is derived from an EMBL/GenBank/DDBJ whole genome shotgun (WGS) entry which is preliminary data.</text>
</comment>
<dbReference type="AlphaFoldDB" id="A0A1F7H1G7"/>
<evidence type="ECO:0000256" key="5">
    <source>
        <dbReference type="ARBA" id="ARBA00022490"/>
    </source>
</evidence>